<feature type="transmembrane region" description="Helical" evidence="2">
    <location>
        <begin position="39"/>
        <end position="60"/>
    </location>
</feature>
<dbReference type="AlphaFoldDB" id="A0A6A1W6P8"/>
<evidence type="ECO:0000313" key="4">
    <source>
        <dbReference type="Proteomes" id="UP000516437"/>
    </source>
</evidence>
<evidence type="ECO:0000256" key="2">
    <source>
        <dbReference type="SAM" id="Phobius"/>
    </source>
</evidence>
<dbReference type="InterPro" id="IPR010608">
    <property type="entry name" value="DUF1195"/>
</dbReference>
<keyword evidence="2" id="KW-1133">Transmembrane helix</keyword>
<gene>
    <name evidence="3" type="ORF">CJ030_MR3G015826</name>
</gene>
<feature type="region of interest" description="Disordered" evidence="1">
    <location>
        <begin position="154"/>
        <end position="182"/>
    </location>
</feature>
<evidence type="ECO:0000256" key="1">
    <source>
        <dbReference type="SAM" id="MobiDB-lite"/>
    </source>
</evidence>
<organism evidence="3 4">
    <name type="scientific">Morella rubra</name>
    <name type="common">Chinese bayberry</name>
    <dbReference type="NCBI Taxonomy" id="262757"/>
    <lineage>
        <taxon>Eukaryota</taxon>
        <taxon>Viridiplantae</taxon>
        <taxon>Streptophyta</taxon>
        <taxon>Embryophyta</taxon>
        <taxon>Tracheophyta</taxon>
        <taxon>Spermatophyta</taxon>
        <taxon>Magnoliopsida</taxon>
        <taxon>eudicotyledons</taxon>
        <taxon>Gunneridae</taxon>
        <taxon>Pentapetalae</taxon>
        <taxon>rosids</taxon>
        <taxon>fabids</taxon>
        <taxon>Fagales</taxon>
        <taxon>Myricaceae</taxon>
        <taxon>Morella</taxon>
    </lineage>
</organism>
<keyword evidence="2" id="KW-0472">Membrane</keyword>
<dbReference type="Proteomes" id="UP000516437">
    <property type="component" value="Chromosome 3"/>
</dbReference>
<protein>
    <submittedName>
        <fullName evidence="3">Uncharacterized protein</fullName>
    </submittedName>
</protein>
<sequence>MRTNDVVPPTIIRVPSQNTTAKKERSEAGLHGRSRPYKFWALAAILLLAFWSMFTGSVTLKWSAGGLTRFTDGFDSLILEDFDILEVEEREKVVRYMWDVYTQSKGTRLPKFWQEAFEAAYEHLVSDVPGVRDAAVTEIAKLSVLSVSLDPLPGHSKSARRLRKSPKQAEKGKDAITLDGSQ</sequence>
<proteinExistence type="predicted"/>
<feature type="compositionally biased region" description="Basic and acidic residues" evidence="1">
    <location>
        <begin position="167"/>
        <end position="176"/>
    </location>
</feature>
<accession>A0A6A1W6P8</accession>
<evidence type="ECO:0000313" key="3">
    <source>
        <dbReference type="EMBL" id="KAB1220573.1"/>
    </source>
</evidence>
<dbReference type="OrthoDB" id="2020737at2759"/>
<comment type="caution">
    <text evidence="3">The sequence shown here is derived from an EMBL/GenBank/DDBJ whole genome shotgun (WGS) entry which is preliminary data.</text>
</comment>
<dbReference type="PANTHER" id="PTHR34358:SF7">
    <property type="entry name" value="SUGAR TRANSPORTER"/>
    <property type="match status" value="1"/>
</dbReference>
<reference evidence="3 4" key="1">
    <citation type="journal article" date="2019" name="Plant Biotechnol. J.">
        <title>The red bayberry genome and genetic basis of sex determination.</title>
        <authorList>
            <person name="Jia H.M."/>
            <person name="Jia H.J."/>
            <person name="Cai Q.L."/>
            <person name="Wang Y."/>
            <person name="Zhao H.B."/>
            <person name="Yang W.F."/>
            <person name="Wang G.Y."/>
            <person name="Li Y.H."/>
            <person name="Zhan D.L."/>
            <person name="Shen Y.T."/>
            <person name="Niu Q.F."/>
            <person name="Chang L."/>
            <person name="Qiu J."/>
            <person name="Zhao L."/>
            <person name="Xie H.B."/>
            <person name="Fu W.Y."/>
            <person name="Jin J."/>
            <person name="Li X.W."/>
            <person name="Jiao Y."/>
            <person name="Zhou C.C."/>
            <person name="Tu T."/>
            <person name="Chai C.Y."/>
            <person name="Gao J.L."/>
            <person name="Fan L.J."/>
            <person name="van de Weg E."/>
            <person name="Wang J.Y."/>
            <person name="Gao Z.S."/>
        </authorList>
    </citation>
    <scope>NUCLEOTIDE SEQUENCE [LARGE SCALE GENOMIC DNA]</scope>
    <source>
        <tissue evidence="3">Leaves</tissue>
    </source>
</reference>
<dbReference type="Pfam" id="PF06708">
    <property type="entry name" value="DUF1195"/>
    <property type="match status" value="1"/>
</dbReference>
<keyword evidence="4" id="KW-1185">Reference proteome</keyword>
<name>A0A6A1W6P8_9ROSI</name>
<feature type="compositionally biased region" description="Basic residues" evidence="1">
    <location>
        <begin position="157"/>
        <end position="166"/>
    </location>
</feature>
<dbReference type="PANTHER" id="PTHR34358">
    <property type="entry name" value="OS03G0411600 PROTEIN"/>
    <property type="match status" value="1"/>
</dbReference>
<keyword evidence="2" id="KW-0812">Transmembrane</keyword>
<dbReference type="EMBL" id="RXIC02000021">
    <property type="protein sequence ID" value="KAB1220573.1"/>
    <property type="molecule type" value="Genomic_DNA"/>
</dbReference>